<protein>
    <submittedName>
        <fullName evidence="2">Uncharacterized protein</fullName>
    </submittedName>
</protein>
<comment type="caution">
    <text evidence="2">The sequence shown here is derived from an EMBL/GenBank/DDBJ whole genome shotgun (WGS) entry which is preliminary data.</text>
</comment>
<evidence type="ECO:0000313" key="3">
    <source>
        <dbReference type="Proteomes" id="UP000298030"/>
    </source>
</evidence>
<dbReference type="AlphaFoldDB" id="A0A4Y7RC70"/>
<evidence type="ECO:0000313" key="2">
    <source>
        <dbReference type="EMBL" id="TEB06320.1"/>
    </source>
</evidence>
<feature type="region of interest" description="Disordered" evidence="1">
    <location>
        <begin position="16"/>
        <end position="43"/>
    </location>
</feature>
<accession>A0A4Y7RC70</accession>
<gene>
    <name evidence="2" type="ORF">FA13DRAFT_1807195</name>
</gene>
<feature type="compositionally biased region" description="Polar residues" evidence="1">
    <location>
        <begin position="100"/>
        <end position="115"/>
    </location>
</feature>
<dbReference type="EMBL" id="QPFP01000575">
    <property type="protein sequence ID" value="TEB06320.1"/>
    <property type="molecule type" value="Genomic_DNA"/>
</dbReference>
<dbReference type="Proteomes" id="UP000298030">
    <property type="component" value="Unassembled WGS sequence"/>
</dbReference>
<keyword evidence="3" id="KW-1185">Reference proteome</keyword>
<organism evidence="2 3">
    <name type="scientific">Coprinellus micaceus</name>
    <name type="common">Glistening ink-cap mushroom</name>
    <name type="synonym">Coprinus micaceus</name>
    <dbReference type="NCBI Taxonomy" id="71717"/>
    <lineage>
        <taxon>Eukaryota</taxon>
        <taxon>Fungi</taxon>
        <taxon>Dikarya</taxon>
        <taxon>Basidiomycota</taxon>
        <taxon>Agaricomycotina</taxon>
        <taxon>Agaricomycetes</taxon>
        <taxon>Agaricomycetidae</taxon>
        <taxon>Agaricales</taxon>
        <taxon>Agaricineae</taxon>
        <taxon>Psathyrellaceae</taxon>
        <taxon>Coprinellus</taxon>
    </lineage>
</organism>
<evidence type="ECO:0000256" key="1">
    <source>
        <dbReference type="SAM" id="MobiDB-lite"/>
    </source>
</evidence>
<proteinExistence type="predicted"/>
<reference evidence="2 3" key="1">
    <citation type="journal article" date="2019" name="Nat. Ecol. Evol.">
        <title>Megaphylogeny resolves global patterns of mushroom evolution.</title>
        <authorList>
            <person name="Varga T."/>
            <person name="Krizsan K."/>
            <person name="Foldi C."/>
            <person name="Dima B."/>
            <person name="Sanchez-Garcia M."/>
            <person name="Sanchez-Ramirez S."/>
            <person name="Szollosi G.J."/>
            <person name="Szarkandi J.G."/>
            <person name="Papp V."/>
            <person name="Albert L."/>
            <person name="Andreopoulos W."/>
            <person name="Angelini C."/>
            <person name="Antonin V."/>
            <person name="Barry K.W."/>
            <person name="Bougher N.L."/>
            <person name="Buchanan P."/>
            <person name="Buyck B."/>
            <person name="Bense V."/>
            <person name="Catcheside P."/>
            <person name="Chovatia M."/>
            <person name="Cooper J."/>
            <person name="Damon W."/>
            <person name="Desjardin D."/>
            <person name="Finy P."/>
            <person name="Geml J."/>
            <person name="Haridas S."/>
            <person name="Hughes K."/>
            <person name="Justo A."/>
            <person name="Karasinski D."/>
            <person name="Kautmanova I."/>
            <person name="Kiss B."/>
            <person name="Kocsube S."/>
            <person name="Kotiranta H."/>
            <person name="LaButti K.M."/>
            <person name="Lechner B.E."/>
            <person name="Liimatainen K."/>
            <person name="Lipzen A."/>
            <person name="Lukacs Z."/>
            <person name="Mihaltcheva S."/>
            <person name="Morgado L.N."/>
            <person name="Niskanen T."/>
            <person name="Noordeloos M.E."/>
            <person name="Ohm R.A."/>
            <person name="Ortiz-Santana B."/>
            <person name="Ovrebo C."/>
            <person name="Racz N."/>
            <person name="Riley R."/>
            <person name="Savchenko A."/>
            <person name="Shiryaev A."/>
            <person name="Soop K."/>
            <person name="Spirin V."/>
            <person name="Szebenyi C."/>
            <person name="Tomsovsky M."/>
            <person name="Tulloss R.E."/>
            <person name="Uehling J."/>
            <person name="Grigoriev I.V."/>
            <person name="Vagvolgyi C."/>
            <person name="Papp T."/>
            <person name="Martin F.M."/>
            <person name="Miettinen O."/>
            <person name="Hibbett D.S."/>
            <person name="Nagy L.G."/>
        </authorList>
    </citation>
    <scope>NUCLEOTIDE SEQUENCE [LARGE SCALE GENOMIC DNA]</scope>
    <source>
        <strain evidence="2 3">FP101781</strain>
    </source>
</reference>
<name>A0A4Y7RC70_COPMI</name>
<feature type="region of interest" description="Disordered" evidence="1">
    <location>
        <begin position="235"/>
        <end position="269"/>
    </location>
</feature>
<feature type="region of interest" description="Disordered" evidence="1">
    <location>
        <begin position="64"/>
        <end position="118"/>
    </location>
</feature>
<sequence length="326" mass="34666">MSEDRWDLASLSPLTSLAASSSPGNAALPLADGDHVKTSTPDGGSALPAWSVLFYPPAKVTSDLPYPDSISGGRADQGTPAHPACQNPGRRAKKPIASRRSPSPSEDQDGYSDSGSEWKGIVEDYTGNHSVPLSRLDGISLSSFAPGMFPQFGLDHHAEDFPMGTPEAPALSSPGHHFPLSPEPYITKSPETRAPSLPAPSIPTSPTHISVWESSPPPDVYHDLPITRQEIVSSVSQRRNHPLPGIPVTSTPLSHHRIEGDHPDSPADSDAGVVPLLESPSSVSILQAQYQALYEDLVELATMKALIERQLEHLGEAANLNEATFA</sequence>
<feature type="compositionally biased region" description="Basic and acidic residues" evidence="1">
    <location>
        <begin position="256"/>
        <end position="265"/>
    </location>
</feature>